<proteinExistence type="predicted"/>
<evidence type="ECO:0000256" key="2">
    <source>
        <dbReference type="SAM" id="Phobius"/>
    </source>
</evidence>
<keyword evidence="2" id="KW-0812">Transmembrane</keyword>
<accession>A0A840UCG3</accession>
<dbReference type="PROSITE" id="PS50965">
    <property type="entry name" value="NERD"/>
    <property type="match status" value="1"/>
</dbReference>
<keyword evidence="5" id="KW-1185">Reference proteome</keyword>
<evidence type="ECO:0000259" key="3">
    <source>
        <dbReference type="PROSITE" id="PS50965"/>
    </source>
</evidence>
<dbReference type="RefSeq" id="WP_183704420.1">
    <property type="nucleotide sequence ID" value="NZ_JACHFE010000006.1"/>
</dbReference>
<dbReference type="Pfam" id="PF08378">
    <property type="entry name" value="NERD"/>
    <property type="match status" value="1"/>
</dbReference>
<evidence type="ECO:0000313" key="4">
    <source>
        <dbReference type="EMBL" id="MBB5321883.1"/>
    </source>
</evidence>
<dbReference type="InterPro" id="IPR011528">
    <property type="entry name" value="NERD"/>
</dbReference>
<sequence>MDFSPLFQPLLGALWYLIPLFVLAAVIKSPWFKGQVGEAIVNLSAHFLLDRKTYHLIRNVTLPTEDGTTQIDHLIVSPYGVFVVETKNMKGWIFGGAKQRYWTQKIFRHSQKFQNPLHQNYKHLKTVQSRLGLTDDQICSLVVFVGDSTFKTPMPDNVTQGLGFIRFIKSHTSVVLTTVQVQTLVEEIALGRLKPTWRTHREHVKHVQGIVEQKQGEAGLAADWEDSPFGQRRQRRDGWLVKPLFVICVLALSAFYWTSTDKPENSEAARSVQIAQAKAREQQLALERKQEARQEALRIEREAAERVRLARLEREREQAFERAFVESYVAPEGCDNWRSDRHMVECVNYRMRAKVGFRGEYFGNRYSDL</sequence>
<evidence type="ECO:0000256" key="1">
    <source>
        <dbReference type="SAM" id="Coils"/>
    </source>
</evidence>
<evidence type="ECO:0000313" key="5">
    <source>
        <dbReference type="Proteomes" id="UP000591735"/>
    </source>
</evidence>
<dbReference type="EMBL" id="JACHFE010000006">
    <property type="protein sequence ID" value="MBB5321883.1"/>
    <property type="molecule type" value="Genomic_DNA"/>
</dbReference>
<keyword evidence="2" id="KW-0472">Membrane</keyword>
<dbReference type="AlphaFoldDB" id="A0A840UCG3"/>
<reference evidence="4 5" key="1">
    <citation type="submission" date="2020-08" db="EMBL/GenBank/DDBJ databases">
        <title>Genomic Encyclopedia of Type Strains, Phase IV (KMG-IV): sequencing the most valuable type-strain genomes for metagenomic binning, comparative biology and taxonomic classification.</title>
        <authorList>
            <person name="Goeker M."/>
        </authorList>
    </citation>
    <scope>NUCLEOTIDE SEQUENCE [LARGE SCALE GENOMIC DNA]</scope>
    <source>
        <strain evidence="4 5">DSM 22359</strain>
    </source>
</reference>
<organism evidence="4 5">
    <name type="scientific">Marinobacter oulmenensis</name>
    <dbReference type="NCBI Taxonomy" id="643747"/>
    <lineage>
        <taxon>Bacteria</taxon>
        <taxon>Pseudomonadati</taxon>
        <taxon>Pseudomonadota</taxon>
        <taxon>Gammaproteobacteria</taxon>
        <taxon>Pseudomonadales</taxon>
        <taxon>Marinobacteraceae</taxon>
        <taxon>Marinobacter</taxon>
    </lineage>
</organism>
<dbReference type="Proteomes" id="UP000591735">
    <property type="component" value="Unassembled WGS sequence"/>
</dbReference>
<name>A0A840UCG3_9GAMM</name>
<feature type="coiled-coil region" evidence="1">
    <location>
        <begin position="272"/>
        <end position="322"/>
    </location>
</feature>
<protein>
    <recommendedName>
        <fullName evidence="3">NERD domain-containing protein</fullName>
    </recommendedName>
</protein>
<feature type="transmembrane region" description="Helical" evidence="2">
    <location>
        <begin position="6"/>
        <end position="27"/>
    </location>
</feature>
<feature type="domain" description="NERD" evidence="3">
    <location>
        <begin position="33"/>
        <end position="150"/>
    </location>
</feature>
<keyword evidence="1" id="KW-0175">Coiled coil</keyword>
<keyword evidence="2" id="KW-1133">Transmembrane helix</keyword>
<gene>
    <name evidence="4" type="ORF">HNR38_002378</name>
</gene>
<comment type="caution">
    <text evidence="4">The sequence shown here is derived from an EMBL/GenBank/DDBJ whole genome shotgun (WGS) entry which is preliminary data.</text>
</comment>
<feature type="transmembrane region" description="Helical" evidence="2">
    <location>
        <begin position="239"/>
        <end position="257"/>
    </location>
</feature>